<protein>
    <recommendedName>
        <fullName evidence="3">DUF2059 domain-containing protein</fullName>
    </recommendedName>
</protein>
<organism evidence="1 2">
    <name type="scientific">Ideonella paludis</name>
    <dbReference type="NCBI Taxonomy" id="1233411"/>
    <lineage>
        <taxon>Bacteria</taxon>
        <taxon>Pseudomonadati</taxon>
        <taxon>Pseudomonadota</taxon>
        <taxon>Betaproteobacteria</taxon>
        <taxon>Burkholderiales</taxon>
        <taxon>Sphaerotilaceae</taxon>
        <taxon>Ideonella</taxon>
    </lineage>
</organism>
<reference evidence="1 2" key="1">
    <citation type="submission" date="2021-04" db="EMBL/GenBank/DDBJ databases">
        <title>The genome sequence of type strain Ideonella paludis KCTC 32238.</title>
        <authorList>
            <person name="Liu Y."/>
        </authorList>
    </citation>
    <scope>NUCLEOTIDE SEQUENCE [LARGE SCALE GENOMIC DNA]</scope>
    <source>
        <strain evidence="1 2">KCTC 32238</strain>
    </source>
</reference>
<proteinExistence type="predicted"/>
<comment type="caution">
    <text evidence="1">The sequence shown here is derived from an EMBL/GenBank/DDBJ whole genome shotgun (WGS) entry which is preliminary data.</text>
</comment>
<dbReference type="Proteomes" id="UP000672097">
    <property type="component" value="Unassembled WGS sequence"/>
</dbReference>
<dbReference type="EMBL" id="JAGQDG010000002">
    <property type="protein sequence ID" value="MBQ0935167.1"/>
    <property type="molecule type" value="Genomic_DNA"/>
</dbReference>
<gene>
    <name evidence="1" type="ORF">KAK11_07510</name>
</gene>
<name>A0ABS5DVJ7_9BURK</name>
<keyword evidence="2" id="KW-1185">Reference proteome</keyword>
<evidence type="ECO:0000313" key="2">
    <source>
        <dbReference type="Proteomes" id="UP000672097"/>
    </source>
</evidence>
<evidence type="ECO:0000313" key="1">
    <source>
        <dbReference type="EMBL" id="MBQ0935167.1"/>
    </source>
</evidence>
<accession>A0ABS5DVJ7</accession>
<sequence>MAQSKKELVAKVVQLQQSAIENMARELAERPAMAMLQQADGVLNTRIPQEKRAAVAKDIQADVKKYADDAVPMLRDRAVKLGPSTIGALLEEKLTEAELKEVIAMLESPTVRKYQALAGEMEKVLAEKLVAETRTAMEAKISTLEQNVVKRLNAAAPAGGASAPAAAPTKPAKK</sequence>
<evidence type="ECO:0008006" key="3">
    <source>
        <dbReference type="Google" id="ProtNLM"/>
    </source>
</evidence>
<dbReference type="RefSeq" id="WP_210807794.1">
    <property type="nucleotide sequence ID" value="NZ_JAGQDG010000002.1"/>
</dbReference>